<dbReference type="SUPFAM" id="SSF54523">
    <property type="entry name" value="Pili subunits"/>
    <property type="match status" value="1"/>
</dbReference>
<evidence type="ECO:0000256" key="2">
    <source>
        <dbReference type="ARBA" id="ARBA00021549"/>
    </source>
</evidence>
<evidence type="ECO:0000256" key="3">
    <source>
        <dbReference type="ARBA" id="ARBA00022475"/>
    </source>
</evidence>
<reference evidence="12" key="1">
    <citation type="submission" date="2018-05" db="EMBL/GenBank/DDBJ databases">
        <authorList>
            <person name="Lanie J.A."/>
            <person name="Ng W.-L."/>
            <person name="Kazmierczak K.M."/>
            <person name="Andrzejewski T.M."/>
            <person name="Davidsen T.M."/>
            <person name="Wayne K.J."/>
            <person name="Tettelin H."/>
            <person name="Glass J.I."/>
            <person name="Rusch D."/>
            <person name="Podicherti R."/>
            <person name="Tsui H.-C.T."/>
            <person name="Winkler M.E."/>
        </authorList>
    </citation>
    <scope>NUCLEOTIDE SEQUENCE</scope>
</reference>
<evidence type="ECO:0000256" key="9">
    <source>
        <dbReference type="ARBA" id="ARBA00030775"/>
    </source>
</evidence>
<evidence type="ECO:0000313" key="12">
    <source>
        <dbReference type="EMBL" id="SVD15845.1"/>
    </source>
</evidence>
<keyword evidence="5" id="KW-0997">Cell inner membrane</keyword>
<evidence type="ECO:0000256" key="8">
    <source>
        <dbReference type="ARBA" id="ARBA00023136"/>
    </source>
</evidence>
<dbReference type="InterPro" id="IPR002416">
    <property type="entry name" value="T2SS_protein-GspH"/>
</dbReference>
<keyword evidence="3" id="KW-1003">Cell membrane</keyword>
<name>A0A382T262_9ZZZZ</name>
<feature type="domain" description="General secretion pathway GspH" evidence="11">
    <location>
        <begin position="55"/>
        <end position="175"/>
    </location>
</feature>
<comment type="subcellular location">
    <subcellularLocation>
        <location evidence="1">Cell inner membrane</location>
        <topology evidence="1">Single-pass membrane protein</topology>
    </subcellularLocation>
</comment>
<evidence type="ECO:0000256" key="1">
    <source>
        <dbReference type="ARBA" id="ARBA00004377"/>
    </source>
</evidence>
<protein>
    <recommendedName>
        <fullName evidence="2">Type II secretion system protein H</fullName>
    </recommendedName>
    <alternativeName>
        <fullName evidence="9">General secretion pathway protein H</fullName>
    </alternativeName>
</protein>
<evidence type="ECO:0000256" key="4">
    <source>
        <dbReference type="ARBA" id="ARBA00022481"/>
    </source>
</evidence>
<sequence>MSPKKVMPIRTTFNRRTNGFTLLELLVVLLIVGILVSLLTLSVGLVGADGAQRREAERIEALVQLAGEETMLHGIEMGLRFYRRAYEFSIYKDATEEWIPLAGDELFRRRDIPQGLELDLELEDRKVILEFEADDNKHYRPQVFIMSSGNVTPFQLRFREAFSSDSYQVLINADGSGEIKRDELQN</sequence>
<keyword evidence="6 10" id="KW-0812">Transmembrane</keyword>
<evidence type="ECO:0000256" key="10">
    <source>
        <dbReference type="SAM" id="Phobius"/>
    </source>
</evidence>
<organism evidence="12">
    <name type="scientific">marine metagenome</name>
    <dbReference type="NCBI Taxonomy" id="408172"/>
    <lineage>
        <taxon>unclassified sequences</taxon>
        <taxon>metagenomes</taxon>
        <taxon>ecological metagenomes</taxon>
    </lineage>
</organism>
<dbReference type="InterPro" id="IPR022346">
    <property type="entry name" value="T2SS_GspH"/>
</dbReference>
<accession>A0A382T262</accession>
<keyword evidence="4" id="KW-0488">Methylation</keyword>
<dbReference type="NCBIfam" id="TIGR01708">
    <property type="entry name" value="typeII_sec_gspH"/>
    <property type="match status" value="1"/>
</dbReference>
<dbReference type="InterPro" id="IPR012902">
    <property type="entry name" value="N_methyl_site"/>
</dbReference>
<dbReference type="GO" id="GO:0015628">
    <property type="term" value="P:protein secretion by the type II secretion system"/>
    <property type="evidence" value="ECO:0007669"/>
    <property type="project" value="InterPro"/>
</dbReference>
<dbReference type="GO" id="GO:0005886">
    <property type="term" value="C:plasma membrane"/>
    <property type="evidence" value="ECO:0007669"/>
    <property type="project" value="UniProtKB-SubCell"/>
</dbReference>
<feature type="transmembrane region" description="Helical" evidence="10">
    <location>
        <begin position="20"/>
        <end position="48"/>
    </location>
</feature>
<gene>
    <name evidence="12" type="ORF">METZ01_LOCUS368699</name>
</gene>
<dbReference type="PRINTS" id="PR00885">
    <property type="entry name" value="BCTERIALGSPH"/>
</dbReference>
<dbReference type="InterPro" id="IPR045584">
    <property type="entry name" value="Pilin-like"/>
</dbReference>
<proteinExistence type="predicted"/>
<dbReference type="InterPro" id="IPR049875">
    <property type="entry name" value="TypeII_GspH"/>
</dbReference>
<dbReference type="Pfam" id="PF07963">
    <property type="entry name" value="N_methyl"/>
    <property type="match status" value="1"/>
</dbReference>
<evidence type="ECO:0000256" key="5">
    <source>
        <dbReference type="ARBA" id="ARBA00022519"/>
    </source>
</evidence>
<dbReference type="NCBIfam" id="TIGR02532">
    <property type="entry name" value="IV_pilin_GFxxxE"/>
    <property type="match status" value="1"/>
</dbReference>
<dbReference type="Gene3D" id="3.55.40.10">
    <property type="entry name" value="minor pseudopilin epsh domain"/>
    <property type="match status" value="1"/>
</dbReference>
<evidence type="ECO:0000259" key="11">
    <source>
        <dbReference type="Pfam" id="PF12019"/>
    </source>
</evidence>
<evidence type="ECO:0000256" key="6">
    <source>
        <dbReference type="ARBA" id="ARBA00022692"/>
    </source>
</evidence>
<dbReference type="GO" id="GO:0015627">
    <property type="term" value="C:type II protein secretion system complex"/>
    <property type="evidence" value="ECO:0007669"/>
    <property type="project" value="InterPro"/>
</dbReference>
<dbReference type="EMBL" id="UINC01133109">
    <property type="protein sequence ID" value="SVD15845.1"/>
    <property type="molecule type" value="Genomic_DNA"/>
</dbReference>
<evidence type="ECO:0000256" key="7">
    <source>
        <dbReference type="ARBA" id="ARBA00022989"/>
    </source>
</evidence>
<keyword evidence="7 10" id="KW-1133">Transmembrane helix</keyword>
<dbReference type="Pfam" id="PF12019">
    <property type="entry name" value="GspH"/>
    <property type="match status" value="1"/>
</dbReference>
<dbReference type="AlphaFoldDB" id="A0A382T262"/>
<keyword evidence="8 10" id="KW-0472">Membrane</keyword>